<dbReference type="PANTHER" id="PTHR24261">
    <property type="entry name" value="PLASMINOGEN-RELATED"/>
    <property type="match status" value="1"/>
</dbReference>
<dbReference type="OrthoDB" id="6134085at2759"/>
<evidence type="ECO:0000256" key="3">
    <source>
        <dbReference type="PROSITE-ProRule" id="PRU00121"/>
    </source>
</evidence>
<dbReference type="CDD" id="cd00108">
    <property type="entry name" value="KR"/>
    <property type="match status" value="1"/>
</dbReference>
<dbReference type="Gene3D" id="2.40.20.10">
    <property type="entry name" value="Plasminogen Kringle 4"/>
    <property type="match status" value="2"/>
</dbReference>
<evidence type="ECO:0000256" key="2">
    <source>
        <dbReference type="ARBA" id="ARBA00023157"/>
    </source>
</evidence>
<evidence type="ECO:0000313" key="6">
    <source>
        <dbReference type="Proteomes" id="UP000596742"/>
    </source>
</evidence>
<feature type="domain" description="Kringle" evidence="4">
    <location>
        <begin position="208"/>
        <end position="284"/>
    </location>
</feature>
<comment type="caution">
    <text evidence="3">Lacks conserved residue(s) required for the propagation of feature annotation.</text>
</comment>
<dbReference type="EMBL" id="UYJE01007817">
    <property type="protein sequence ID" value="VDI58247.1"/>
    <property type="molecule type" value="Genomic_DNA"/>
</dbReference>
<proteinExistence type="predicted"/>
<dbReference type="PRINTS" id="PR00018">
    <property type="entry name" value="KRINGLE"/>
</dbReference>
<dbReference type="Pfam" id="PF00051">
    <property type="entry name" value="Kringle"/>
    <property type="match status" value="2"/>
</dbReference>
<dbReference type="SMART" id="SM00130">
    <property type="entry name" value="KR"/>
    <property type="match status" value="2"/>
</dbReference>
<dbReference type="GO" id="GO:0005615">
    <property type="term" value="C:extracellular space"/>
    <property type="evidence" value="ECO:0007669"/>
    <property type="project" value="TreeGrafter"/>
</dbReference>
<feature type="domain" description="Kringle" evidence="4">
    <location>
        <begin position="66"/>
        <end position="142"/>
    </location>
</feature>
<keyword evidence="2 3" id="KW-1015">Disulfide bond</keyword>
<comment type="caution">
    <text evidence="5">The sequence shown here is derived from an EMBL/GenBank/DDBJ whole genome shotgun (WGS) entry which is preliminary data.</text>
</comment>
<evidence type="ECO:0000259" key="4">
    <source>
        <dbReference type="PROSITE" id="PS50070"/>
    </source>
</evidence>
<dbReference type="InterPro" id="IPR038178">
    <property type="entry name" value="Kringle_sf"/>
</dbReference>
<keyword evidence="6" id="KW-1185">Reference proteome</keyword>
<feature type="disulfide bond" evidence="3">
    <location>
        <begin position="256"/>
        <end position="279"/>
    </location>
</feature>
<evidence type="ECO:0000256" key="1">
    <source>
        <dbReference type="ARBA" id="ARBA00022572"/>
    </source>
</evidence>
<dbReference type="GO" id="GO:0005102">
    <property type="term" value="F:signaling receptor binding"/>
    <property type="evidence" value="ECO:0007669"/>
    <property type="project" value="TreeGrafter"/>
</dbReference>
<dbReference type="PROSITE" id="PS50070">
    <property type="entry name" value="KRINGLE_2"/>
    <property type="match status" value="2"/>
</dbReference>
<dbReference type="GO" id="GO:0004175">
    <property type="term" value="F:endopeptidase activity"/>
    <property type="evidence" value="ECO:0007669"/>
    <property type="project" value="TreeGrafter"/>
</dbReference>
<dbReference type="PANTHER" id="PTHR24261:SF7">
    <property type="entry name" value="KRINGLE DOMAIN-CONTAINING PROTEIN"/>
    <property type="match status" value="1"/>
</dbReference>
<dbReference type="SUPFAM" id="SSF57440">
    <property type="entry name" value="Kringle-like"/>
    <property type="match status" value="2"/>
</dbReference>
<dbReference type="Proteomes" id="UP000596742">
    <property type="component" value="Unassembled WGS sequence"/>
</dbReference>
<keyword evidence="1 3" id="KW-0420">Kringle</keyword>
<organism evidence="5 6">
    <name type="scientific">Mytilus galloprovincialis</name>
    <name type="common">Mediterranean mussel</name>
    <dbReference type="NCBI Taxonomy" id="29158"/>
    <lineage>
        <taxon>Eukaryota</taxon>
        <taxon>Metazoa</taxon>
        <taxon>Spiralia</taxon>
        <taxon>Lophotrochozoa</taxon>
        <taxon>Mollusca</taxon>
        <taxon>Bivalvia</taxon>
        <taxon>Autobranchia</taxon>
        <taxon>Pteriomorphia</taxon>
        <taxon>Mytilida</taxon>
        <taxon>Mytiloidea</taxon>
        <taxon>Mytilidae</taxon>
        <taxon>Mytilinae</taxon>
        <taxon>Mytilus</taxon>
    </lineage>
</organism>
<reference evidence="5" key="1">
    <citation type="submission" date="2018-11" db="EMBL/GenBank/DDBJ databases">
        <authorList>
            <person name="Alioto T."/>
            <person name="Alioto T."/>
        </authorList>
    </citation>
    <scope>NUCLEOTIDE SEQUENCE</scope>
</reference>
<dbReference type="InterPro" id="IPR013806">
    <property type="entry name" value="Kringle-like"/>
</dbReference>
<sequence length="286" mass="32117">MVKCSVTPACVAAKFDPTNGDCEFHQVYNVHTPIMMVHENSSVVVVKSELHVDVLNGSWMKYGALDCYIGSSHDYTGTHSKTVSNRECQGWNTNYPHTVNEKPVNQDDHSTNYCRATSSDGLLWCYTTDNEYRWEYCPIIPCFACGVFESPPSELPNTTSAVSITNVVLVTFQCLSVTLGKSFEHCPVSSCGSDDQWSSVYNISCTSEDCYTKSTEYVGKVHCTVSGITCQHWNTDIHHQSNYRPTDPTDLASNYCRDPSSDGRPWCYTTHPDVRWEFCPVPRCTE</sequence>
<protein>
    <recommendedName>
        <fullName evidence="4">Kringle domain-containing protein</fullName>
    </recommendedName>
</protein>
<dbReference type="AlphaFoldDB" id="A0A8B6G3Y4"/>
<evidence type="ECO:0000313" key="5">
    <source>
        <dbReference type="EMBL" id="VDI58247.1"/>
    </source>
</evidence>
<accession>A0A8B6G3Y4</accession>
<feature type="disulfide bond" evidence="3">
    <location>
        <begin position="114"/>
        <end position="137"/>
    </location>
</feature>
<dbReference type="InterPro" id="IPR050759">
    <property type="entry name" value="Serine_protease_kringle"/>
</dbReference>
<gene>
    <name evidence="5" type="ORF">MGAL_10B027799</name>
</gene>
<dbReference type="InterPro" id="IPR000001">
    <property type="entry name" value="Kringle"/>
</dbReference>
<name>A0A8B6G3Y4_MYTGA</name>